<name>A0ABN9VA70_9DINO</name>
<proteinExistence type="predicted"/>
<sequence length="1226" mass="134561">MPPRGAAKPKKSPWAVFPPKTCASCNRDTRSQDRGCPRLSFLAWNKKTNLGGPSGLECYRCFDARRTFFLNTFGELSEERQNDSELDAKFLAMRRDRVSGGKEFQGQAKICAKNWVQVSKESFGEQFVEATCEPIWDFAATRGLPRQFYDKEVHYDALVNHIQTAWPHMSVYVNARVVTVVEIPDQNPNAYRVRRGIREGHANARTEDYGSNGGMAQEALEADAEMTDGIGLPQPIGLEGVEAAPLHGPEAADSEPTIMEGESLSSQRAPAAPAATRPRAAAASDVKGPRPPPAPAAAVARDGVDLSSHGAAAKSMARGGGVAAPAARGVAAVRSTPSGGNKRRAQHEGDGNGAVVSEDYAEQQRGVRRRTAVDAVIDGAEKALKEYGPAWGFKQHWELRCRRRDFDNFDSSLQQWGRKAGAVTNNEVATDLSNKCFEASENFQARHFFFEKIRNSFHLAVMSELSEVEQRLVNAAPKGVLANIIVSEAAKLTGKCSDKATVLALAEVLKSKRRSTRLSLGMCSGVDGGETVSTAQTNIFPAFCDRVFRNQDSQGIILVMAAFFGEIPEVPVDVSTIKTQDSAWPTLGDGEVWYSQMVVDLTCVYFVAKSLSVLKGGATAFSATDMLMAKALVQNEKRISLRLRSHFRVINCLQVQHPREAWEAVKDVATKADESLRAHEKLNVELLTERLNTIDSEITAHKNIKARALVGDSNALQQMGEAWRGIHDAIADLLEESQDDLKSVAKELIKCIAAPLLDGVLIVGFETNCCDQLRKVLAPATRVIPVSLPPPLEEGEAEEGCPENPECVDRALWIEAAVNLLNTFGLKCEKSNLKLMELKGHLNAAIDLFSLLRVVTDPREYDITLDLEHWSAPFEKEVMVRSTREKCPMDRSTLLEPRLWDFCREWNPKMVTDALVELLSIRMAADLGCSQRALDAASTWSLPKVNADLARIGVLAARVEDVAKKLKDKKWKGGVLELTKILSDAYASSMADSTVAEHMRLFNTRRPSFREALTELTAEWDRLLSAHMAKFDLLKTLPDRMAVFNGFDDAIQKWSFGKFDWVNHDTDPTMTVLASDMQTVALQLQTWSSVVERVDSCVTFASDECQTKITCLLSLLPEYRKLSSAASFNLACAVLVTARLEIPAGSGAERELAIKGLAAARKMVNQVLKVSEEALPKTLKDKLNDSESQEPTASASAAVGDEKADPVAKERSNGLEKNTSSRRLKA</sequence>
<dbReference type="EMBL" id="CAUYUJ010016897">
    <property type="protein sequence ID" value="CAK0869878.1"/>
    <property type="molecule type" value="Genomic_DNA"/>
</dbReference>
<evidence type="ECO:0000313" key="3">
    <source>
        <dbReference type="Proteomes" id="UP001189429"/>
    </source>
</evidence>
<feature type="compositionally biased region" description="Basic and acidic residues" evidence="1">
    <location>
        <begin position="1200"/>
        <end position="1214"/>
    </location>
</feature>
<evidence type="ECO:0000256" key="1">
    <source>
        <dbReference type="SAM" id="MobiDB-lite"/>
    </source>
</evidence>
<evidence type="ECO:0000313" key="2">
    <source>
        <dbReference type="EMBL" id="CAK0869878.1"/>
    </source>
</evidence>
<accession>A0ABN9VA70</accession>
<organism evidence="2 3">
    <name type="scientific">Prorocentrum cordatum</name>
    <dbReference type="NCBI Taxonomy" id="2364126"/>
    <lineage>
        <taxon>Eukaryota</taxon>
        <taxon>Sar</taxon>
        <taxon>Alveolata</taxon>
        <taxon>Dinophyceae</taxon>
        <taxon>Prorocentrales</taxon>
        <taxon>Prorocentraceae</taxon>
        <taxon>Prorocentrum</taxon>
    </lineage>
</organism>
<gene>
    <name evidence="2" type="ORF">PCOR1329_LOCUS56115</name>
</gene>
<dbReference type="Proteomes" id="UP001189429">
    <property type="component" value="Unassembled WGS sequence"/>
</dbReference>
<keyword evidence="3" id="KW-1185">Reference proteome</keyword>
<feature type="region of interest" description="Disordered" evidence="1">
    <location>
        <begin position="328"/>
        <end position="356"/>
    </location>
</feature>
<feature type="region of interest" description="Disordered" evidence="1">
    <location>
        <begin position="246"/>
        <end position="303"/>
    </location>
</feature>
<comment type="caution">
    <text evidence="2">The sequence shown here is derived from an EMBL/GenBank/DDBJ whole genome shotgun (WGS) entry which is preliminary data.</text>
</comment>
<reference evidence="2" key="1">
    <citation type="submission" date="2023-10" db="EMBL/GenBank/DDBJ databases">
        <authorList>
            <person name="Chen Y."/>
            <person name="Shah S."/>
            <person name="Dougan E. K."/>
            <person name="Thang M."/>
            <person name="Chan C."/>
        </authorList>
    </citation>
    <scope>NUCLEOTIDE SEQUENCE [LARGE SCALE GENOMIC DNA]</scope>
</reference>
<feature type="region of interest" description="Disordered" evidence="1">
    <location>
        <begin position="1179"/>
        <end position="1226"/>
    </location>
</feature>
<protein>
    <submittedName>
        <fullName evidence="2">Uncharacterized protein</fullName>
    </submittedName>
</protein>
<feature type="compositionally biased region" description="Low complexity" evidence="1">
    <location>
        <begin position="268"/>
        <end position="283"/>
    </location>
</feature>